<proteinExistence type="evidence at transcript level"/>
<feature type="region of interest" description="Disordered" evidence="1">
    <location>
        <begin position="41"/>
        <end position="67"/>
    </location>
</feature>
<accession>A0A090XC62</accession>
<dbReference type="GO" id="GO:0033617">
    <property type="term" value="P:mitochondrial respiratory chain complex IV assembly"/>
    <property type="evidence" value="ECO:0007669"/>
    <property type="project" value="InterPro"/>
</dbReference>
<sequence>MKPPPKWCQDLKSSYLGGFVAILGAALYPIAIHPIPALRRVQDNNNGKEKRRKRNNTNQGHTVQPGDMKVWSDTFRQEMKRCKTVV</sequence>
<keyword evidence="2" id="KW-0812">Transmembrane</keyword>
<dbReference type="InterPro" id="IPR027917">
    <property type="entry name" value="MITRAC7/Phoenixin"/>
</dbReference>
<evidence type="ECO:0000256" key="2">
    <source>
        <dbReference type="SAM" id="Phobius"/>
    </source>
</evidence>
<evidence type="ECO:0000256" key="1">
    <source>
        <dbReference type="SAM" id="MobiDB-lite"/>
    </source>
</evidence>
<evidence type="ECO:0000313" key="3">
    <source>
        <dbReference type="EMBL" id="JAC93884.1"/>
    </source>
</evidence>
<keyword evidence="2" id="KW-0472">Membrane</keyword>
<organism evidence="3">
    <name type="scientific">Ixodes ricinus</name>
    <name type="common">Common tick</name>
    <name type="synonym">Acarus ricinus</name>
    <dbReference type="NCBI Taxonomy" id="34613"/>
    <lineage>
        <taxon>Eukaryota</taxon>
        <taxon>Metazoa</taxon>
        <taxon>Ecdysozoa</taxon>
        <taxon>Arthropoda</taxon>
        <taxon>Chelicerata</taxon>
        <taxon>Arachnida</taxon>
        <taxon>Acari</taxon>
        <taxon>Parasitiformes</taxon>
        <taxon>Ixodida</taxon>
        <taxon>Ixodoidea</taxon>
        <taxon>Ixodidae</taxon>
        <taxon>Ixodinae</taxon>
        <taxon>Ixodes</taxon>
    </lineage>
</organism>
<dbReference type="Pfam" id="PF15061">
    <property type="entry name" value="MITRAC7_Phoenixin"/>
    <property type="match status" value="1"/>
</dbReference>
<name>A0A090XC62_IXORI</name>
<keyword evidence="2" id="KW-1133">Transmembrane helix</keyword>
<dbReference type="AlphaFoldDB" id="A0A090XC62"/>
<feature type="transmembrane region" description="Helical" evidence="2">
    <location>
        <begin position="15"/>
        <end position="32"/>
    </location>
</feature>
<dbReference type="GO" id="GO:0016020">
    <property type="term" value="C:membrane"/>
    <property type="evidence" value="ECO:0007669"/>
    <property type="project" value="InterPro"/>
</dbReference>
<reference evidence="3" key="1">
    <citation type="journal article" date="2015" name="PLoS Negl. Trop. Dis.">
        <title>Deep Sequencing Analysis of the Ixodes ricinus Haemocytome.</title>
        <authorList>
            <person name="Kotsyfakis M."/>
            <person name="Kopacek P."/>
            <person name="Franta Z."/>
            <person name="Pedra J.H."/>
            <person name="Ribeiro J.M."/>
        </authorList>
    </citation>
    <scope>NUCLEOTIDE SEQUENCE</scope>
</reference>
<dbReference type="GO" id="GO:0005739">
    <property type="term" value="C:mitochondrion"/>
    <property type="evidence" value="ECO:0007669"/>
    <property type="project" value="GOC"/>
</dbReference>
<dbReference type="EMBL" id="GBIH01000826">
    <property type="protein sequence ID" value="JAC93884.1"/>
    <property type="molecule type" value="mRNA"/>
</dbReference>
<protein>
    <submittedName>
        <fullName evidence="3">Putative membrane protein</fullName>
    </submittedName>
</protein>